<dbReference type="Pfam" id="PF03357">
    <property type="entry name" value="Snf7"/>
    <property type="match status" value="1"/>
</dbReference>
<feature type="compositionally biased region" description="Low complexity" evidence="1">
    <location>
        <begin position="190"/>
        <end position="200"/>
    </location>
</feature>
<dbReference type="Gene3D" id="6.10.140.1230">
    <property type="match status" value="1"/>
</dbReference>
<dbReference type="InterPro" id="IPR005024">
    <property type="entry name" value="Snf7_fam"/>
</dbReference>
<reference evidence="2" key="1">
    <citation type="journal article" date="2022" name="bioRxiv">
        <title>Genomics of Preaxostyla Flagellates Illuminates Evolutionary Transitions and the Path Towards Mitochondrial Loss.</title>
        <authorList>
            <person name="Novak L.V.F."/>
            <person name="Treitli S.C."/>
            <person name="Pyrih J."/>
            <person name="Halakuc P."/>
            <person name="Pipaliya S.V."/>
            <person name="Vacek V."/>
            <person name="Brzon O."/>
            <person name="Soukal P."/>
            <person name="Eme L."/>
            <person name="Dacks J.B."/>
            <person name="Karnkowska A."/>
            <person name="Elias M."/>
            <person name="Hampl V."/>
        </authorList>
    </citation>
    <scope>NUCLEOTIDE SEQUENCE</scope>
    <source>
        <strain evidence="2">RCP-MX</strain>
    </source>
</reference>
<organism evidence="2 3">
    <name type="scientific">Paratrimastix pyriformis</name>
    <dbReference type="NCBI Taxonomy" id="342808"/>
    <lineage>
        <taxon>Eukaryota</taxon>
        <taxon>Metamonada</taxon>
        <taxon>Preaxostyla</taxon>
        <taxon>Paratrimastigidae</taxon>
        <taxon>Paratrimastix</taxon>
    </lineage>
</organism>
<evidence type="ECO:0000313" key="3">
    <source>
        <dbReference type="Proteomes" id="UP001141327"/>
    </source>
</evidence>
<accession>A0ABQ8UUL9</accession>
<protein>
    <submittedName>
        <fullName evidence="2">Charged multivesicular body protein 3</fullName>
    </submittedName>
</protein>
<proteinExistence type="predicted"/>
<comment type="caution">
    <text evidence="2">The sequence shown here is derived from an EMBL/GenBank/DDBJ whole genome shotgun (WGS) entry which is preliminary data.</text>
</comment>
<name>A0ABQ8UUL9_9EUKA</name>
<sequence length="217" mass="23699">MGIFGNAASGSKPTDVQDAARQWKLNLKGEERKLDRQIHAIELEEMKAKKAVKDCAKRHDLDSARILARELVNSRKAKERFLITKTQINSTIMAISHQMASMRVAGAISKSTEVMQAMNRLMRLPELGETARQLSQEMMKAGLIEETISDAMESVAPVNEAEADAEVDRALAEVIGGIVDQAAPVRTPLPAQAQAAAEAPAESEESQVRARLQALRS</sequence>
<dbReference type="PANTHER" id="PTHR10476">
    <property type="entry name" value="CHARGED MULTIVESICULAR BODY PROTEIN"/>
    <property type="match status" value="1"/>
</dbReference>
<feature type="region of interest" description="Disordered" evidence="1">
    <location>
        <begin position="190"/>
        <end position="217"/>
    </location>
</feature>
<keyword evidence="3" id="KW-1185">Reference proteome</keyword>
<dbReference type="EMBL" id="JAPMOS010000006">
    <property type="protein sequence ID" value="KAJ4461761.1"/>
    <property type="molecule type" value="Genomic_DNA"/>
</dbReference>
<evidence type="ECO:0000256" key="1">
    <source>
        <dbReference type="SAM" id="MobiDB-lite"/>
    </source>
</evidence>
<evidence type="ECO:0000313" key="2">
    <source>
        <dbReference type="EMBL" id="KAJ4461761.1"/>
    </source>
</evidence>
<gene>
    <name evidence="2" type="ORF">PAPYR_1902</name>
</gene>
<dbReference type="Proteomes" id="UP001141327">
    <property type="component" value="Unassembled WGS sequence"/>
</dbReference>